<dbReference type="PANTHER" id="PTHR45270:SF5">
    <property type="entry name" value="DNAJ DOMAIN, CLEAVAGE INDUCING MOLECULAR CHAPERONE, JIV, CHAPERONE J-DOMAIN SUPERFAMILY"/>
    <property type="match status" value="1"/>
</dbReference>
<dbReference type="PANTHER" id="PTHR45270">
    <property type="entry name" value="OS03G0832900 PROTEIN"/>
    <property type="match status" value="1"/>
</dbReference>
<dbReference type="InterPro" id="IPR036869">
    <property type="entry name" value="J_dom_sf"/>
</dbReference>
<dbReference type="PRINTS" id="PR00625">
    <property type="entry name" value="JDOMAIN"/>
</dbReference>
<proteinExistence type="predicted"/>
<feature type="non-terminal residue" evidence="3">
    <location>
        <position position="1"/>
    </location>
</feature>
<dbReference type="InterPro" id="IPR018253">
    <property type="entry name" value="DnaJ_domain_CS"/>
</dbReference>
<feature type="compositionally biased region" description="Basic and acidic residues" evidence="1">
    <location>
        <begin position="26"/>
        <end position="35"/>
    </location>
</feature>
<evidence type="ECO:0000256" key="1">
    <source>
        <dbReference type="SAM" id="MobiDB-lite"/>
    </source>
</evidence>
<protein>
    <submittedName>
        <fullName evidence="3">DnaJ domain, cleavage inducing molecular chaperone, Jiv</fullName>
    </submittedName>
</protein>
<name>A0A699R536_TANCI</name>
<dbReference type="InterPro" id="IPR001623">
    <property type="entry name" value="DnaJ_domain"/>
</dbReference>
<comment type="caution">
    <text evidence="3">The sequence shown here is derived from an EMBL/GenBank/DDBJ whole genome shotgun (WGS) entry which is preliminary data.</text>
</comment>
<feature type="region of interest" description="Disordered" evidence="1">
    <location>
        <begin position="1"/>
        <end position="36"/>
    </location>
</feature>
<organism evidence="3">
    <name type="scientific">Tanacetum cinerariifolium</name>
    <name type="common">Dalmatian daisy</name>
    <name type="synonym">Chrysanthemum cinerariifolium</name>
    <dbReference type="NCBI Taxonomy" id="118510"/>
    <lineage>
        <taxon>Eukaryota</taxon>
        <taxon>Viridiplantae</taxon>
        <taxon>Streptophyta</taxon>
        <taxon>Embryophyta</taxon>
        <taxon>Tracheophyta</taxon>
        <taxon>Spermatophyta</taxon>
        <taxon>Magnoliopsida</taxon>
        <taxon>eudicotyledons</taxon>
        <taxon>Gunneridae</taxon>
        <taxon>Pentapetalae</taxon>
        <taxon>asterids</taxon>
        <taxon>campanulids</taxon>
        <taxon>Asterales</taxon>
        <taxon>Asteraceae</taxon>
        <taxon>Asteroideae</taxon>
        <taxon>Anthemideae</taxon>
        <taxon>Anthemidinae</taxon>
        <taxon>Tanacetum</taxon>
    </lineage>
</organism>
<evidence type="ECO:0000259" key="2">
    <source>
        <dbReference type="PROSITE" id="PS50076"/>
    </source>
</evidence>
<feature type="domain" description="J" evidence="2">
    <location>
        <begin position="76"/>
        <end position="143"/>
    </location>
</feature>
<sequence length="185" mass="20649">QPSNDDSGKVQPPIDETAKVQPPTVKAEKVDRCESSSRPASTTIVLNKLKAASTVTVVKDDVNAVNEMKRILGCVDHYDALGLSRYKKIDAVLLKKEYRKKAMLVHPDKNMGSGLASESFKKIQCAYEVLSDFSKKKDYDEQLRKKESKCLSHKSPSTSDQDPAYCSVESRRIQCTKCGHSHVWT</sequence>
<dbReference type="AlphaFoldDB" id="A0A699R536"/>
<dbReference type="Pfam" id="PF00226">
    <property type="entry name" value="DnaJ"/>
    <property type="match status" value="1"/>
</dbReference>
<evidence type="ECO:0000313" key="3">
    <source>
        <dbReference type="EMBL" id="GFC80167.1"/>
    </source>
</evidence>
<dbReference type="PROSITE" id="PS50076">
    <property type="entry name" value="DNAJ_2"/>
    <property type="match status" value="1"/>
</dbReference>
<dbReference type="SUPFAM" id="SSF46565">
    <property type="entry name" value="Chaperone J-domain"/>
    <property type="match status" value="1"/>
</dbReference>
<feature type="non-terminal residue" evidence="3">
    <location>
        <position position="185"/>
    </location>
</feature>
<dbReference type="CDD" id="cd06257">
    <property type="entry name" value="DnaJ"/>
    <property type="match status" value="1"/>
</dbReference>
<reference evidence="3" key="1">
    <citation type="journal article" date="2019" name="Sci. Rep.">
        <title>Draft genome of Tanacetum cinerariifolium, the natural source of mosquito coil.</title>
        <authorList>
            <person name="Yamashiro T."/>
            <person name="Shiraishi A."/>
            <person name="Satake H."/>
            <person name="Nakayama K."/>
        </authorList>
    </citation>
    <scope>NUCLEOTIDE SEQUENCE</scope>
</reference>
<gene>
    <name evidence="3" type="ORF">Tci_852137</name>
</gene>
<dbReference type="EMBL" id="BKCJ011073882">
    <property type="protein sequence ID" value="GFC80167.1"/>
    <property type="molecule type" value="Genomic_DNA"/>
</dbReference>
<accession>A0A699R536</accession>
<dbReference type="SMART" id="SM00271">
    <property type="entry name" value="DnaJ"/>
    <property type="match status" value="1"/>
</dbReference>
<dbReference type="PROSITE" id="PS00636">
    <property type="entry name" value="DNAJ_1"/>
    <property type="match status" value="1"/>
</dbReference>
<dbReference type="Gene3D" id="1.10.287.110">
    <property type="entry name" value="DnaJ domain"/>
    <property type="match status" value="1"/>
</dbReference>